<keyword evidence="4" id="KW-1185">Reference proteome</keyword>
<accession>A0A0C3C690</accession>
<reference evidence="4" key="2">
    <citation type="submission" date="2015-01" db="EMBL/GenBank/DDBJ databases">
        <title>Evolutionary Origins and Diversification of the Mycorrhizal Mutualists.</title>
        <authorList>
            <consortium name="DOE Joint Genome Institute"/>
            <consortium name="Mycorrhizal Genomics Consortium"/>
            <person name="Kohler A."/>
            <person name="Kuo A."/>
            <person name="Nagy L.G."/>
            <person name="Floudas D."/>
            <person name="Copeland A."/>
            <person name="Barry K.W."/>
            <person name="Cichocki N."/>
            <person name="Veneault-Fourrey C."/>
            <person name="LaButti K."/>
            <person name="Lindquist E.A."/>
            <person name="Lipzen A."/>
            <person name="Lundell T."/>
            <person name="Morin E."/>
            <person name="Murat C."/>
            <person name="Riley R."/>
            <person name="Ohm R."/>
            <person name="Sun H."/>
            <person name="Tunlid A."/>
            <person name="Henrissat B."/>
            <person name="Grigoriev I.V."/>
            <person name="Hibbett D.S."/>
            <person name="Martin F."/>
        </authorList>
    </citation>
    <scope>NUCLEOTIDE SEQUENCE [LARGE SCALE GENOMIC DNA]</scope>
    <source>
        <strain evidence="4">F 1598</strain>
    </source>
</reference>
<reference evidence="3 4" key="1">
    <citation type="submission" date="2014-04" db="EMBL/GenBank/DDBJ databases">
        <authorList>
            <consortium name="DOE Joint Genome Institute"/>
            <person name="Kuo A."/>
            <person name="Tarkka M."/>
            <person name="Buscot F."/>
            <person name="Kohler A."/>
            <person name="Nagy L.G."/>
            <person name="Floudas D."/>
            <person name="Copeland A."/>
            <person name="Barry K.W."/>
            <person name="Cichocki N."/>
            <person name="Veneault-Fourrey C."/>
            <person name="LaButti K."/>
            <person name="Lindquist E.A."/>
            <person name="Lipzen A."/>
            <person name="Lundell T."/>
            <person name="Morin E."/>
            <person name="Murat C."/>
            <person name="Sun H."/>
            <person name="Tunlid A."/>
            <person name="Henrissat B."/>
            <person name="Grigoriev I.V."/>
            <person name="Hibbett D.S."/>
            <person name="Martin F."/>
            <person name="Nordberg H.P."/>
            <person name="Cantor M.N."/>
            <person name="Hua S.X."/>
        </authorList>
    </citation>
    <scope>NUCLEOTIDE SEQUENCE [LARGE SCALE GENOMIC DNA]</scope>
    <source>
        <strain evidence="3 4">F 1598</strain>
    </source>
</reference>
<sequence length="493" mass="56390">MRTSTARLSITGIESLRSRPQLDYLQPSPVRGQLEPYSEKTKAGWRFLQCTDTPDELKVLLPPRTAQIYSELLSAETLELAKHKNASWERILEIRRLKDRMIRKCGRLSRVWGVSGPGSGTLFRTVYAPADFRLKEMEKWIRHQQNSVVGPTQAIEPAVSRRSSTHSLRRKSSFCCERCAATTQPEAGVSHHRRPSVSRSNRSSWVEPDANSTSRPRRSSTSSIHSISIQDGDHRYSQTVYRTSTAIDDPIRNIHAVLEPYIEKPRNKNLPRRRSTLFSTDAPLVETPRVLSPDPLPHPYRNSNMFVAGDDDDSSDTTDIDDARSTSEALESPPEKDEKGDSQPRPSLVHRRSSLKRSSGSIRVSMDATKNVAWAMDQDWQERLQKYEAAAKEAEIADRDWEAARVSYEGELADMRSLRQNLSRTLVNLRVETEKLQREDEVLRDQEFKFRQSYKQLEHTQQRYRAKAQSVLDETRGVLLLCSNKRDGQFGET</sequence>
<protein>
    <submittedName>
        <fullName evidence="3">Uncharacterized protein</fullName>
    </submittedName>
</protein>
<evidence type="ECO:0000256" key="1">
    <source>
        <dbReference type="SAM" id="Coils"/>
    </source>
</evidence>
<feature type="region of interest" description="Disordered" evidence="2">
    <location>
        <begin position="286"/>
        <end position="362"/>
    </location>
</feature>
<dbReference type="HOGENOM" id="CLU_548636_0_0_1"/>
<evidence type="ECO:0000313" key="3">
    <source>
        <dbReference type="EMBL" id="KIM85152.1"/>
    </source>
</evidence>
<dbReference type="AlphaFoldDB" id="A0A0C3C690"/>
<proteinExistence type="predicted"/>
<evidence type="ECO:0000313" key="4">
    <source>
        <dbReference type="Proteomes" id="UP000054166"/>
    </source>
</evidence>
<feature type="compositionally biased region" description="Basic and acidic residues" evidence="2">
    <location>
        <begin position="333"/>
        <end position="342"/>
    </location>
</feature>
<keyword evidence="1" id="KW-0175">Coiled coil</keyword>
<gene>
    <name evidence="3" type="ORF">PILCRDRAFT_817140</name>
</gene>
<feature type="coiled-coil region" evidence="1">
    <location>
        <begin position="377"/>
        <end position="474"/>
    </location>
</feature>
<name>A0A0C3C690_PILCF</name>
<feature type="region of interest" description="Disordered" evidence="2">
    <location>
        <begin position="185"/>
        <end position="231"/>
    </location>
</feature>
<feature type="compositionally biased region" description="Low complexity" evidence="2">
    <location>
        <begin position="219"/>
        <end position="229"/>
    </location>
</feature>
<evidence type="ECO:0000256" key="2">
    <source>
        <dbReference type="SAM" id="MobiDB-lite"/>
    </source>
</evidence>
<dbReference type="STRING" id="765440.A0A0C3C690"/>
<dbReference type="InParanoid" id="A0A0C3C690"/>
<organism evidence="3 4">
    <name type="scientific">Piloderma croceum (strain F 1598)</name>
    <dbReference type="NCBI Taxonomy" id="765440"/>
    <lineage>
        <taxon>Eukaryota</taxon>
        <taxon>Fungi</taxon>
        <taxon>Dikarya</taxon>
        <taxon>Basidiomycota</taxon>
        <taxon>Agaricomycotina</taxon>
        <taxon>Agaricomycetes</taxon>
        <taxon>Agaricomycetidae</taxon>
        <taxon>Atheliales</taxon>
        <taxon>Atheliaceae</taxon>
        <taxon>Piloderma</taxon>
    </lineage>
</organism>
<dbReference type="EMBL" id="KN832985">
    <property type="protein sequence ID" value="KIM85152.1"/>
    <property type="molecule type" value="Genomic_DNA"/>
</dbReference>
<dbReference type="OrthoDB" id="3258282at2759"/>
<feature type="compositionally biased region" description="Acidic residues" evidence="2">
    <location>
        <begin position="309"/>
        <end position="320"/>
    </location>
</feature>
<dbReference type="Proteomes" id="UP000054166">
    <property type="component" value="Unassembled WGS sequence"/>
</dbReference>